<reference evidence="3 4" key="1">
    <citation type="submission" date="2022-07" db="EMBL/GenBank/DDBJ databases">
        <authorList>
            <person name="Li W.-J."/>
            <person name="Deng Q.-Q."/>
        </authorList>
    </citation>
    <scope>NUCLEOTIDE SEQUENCE [LARGE SCALE GENOMIC DNA]</scope>
    <source>
        <strain evidence="3 4">SYSU M60028</strain>
    </source>
</reference>
<comment type="caution">
    <text evidence="3">The sequence shown here is derived from an EMBL/GenBank/DDBJ whole genome shotgun (WGS) entry which is preliminary data.</text>
</comment>
<name>A0ABT1LHR7_9HYPH</name>
<dbReference type="InterPro" id="IPR001387">
    <property type="entry name" value="Cro/C1-type_HTH"/>
</dbReference>
<dbReference type="SMART" id="SM00530">
    <property type="entry name" value="HTH_XRE"/>
    <property type="match status" value="1"/>
</dbReference>
<dbReference type="SUPFAM" id="SSF47413">
    <property type="entry name" value="lambda repressor-like DNA-binding domains"/>
    <property type="match status" value="1"/>
</dbReference>
<sequence>MAQEARTLGEPTEAEAASFVLGQKIRHLRKARGLSVKDLSAAAGLSIGFVSQIERGLSSASVRTLARLADALSVGIGELFTDTADESGHPATIVARAFEHRTLDMKSTGATKRWLTPFARVPRLDLYLIELEPGGSSGDQAYIHEGEEAGLVLEGGLELVVDGRRYVLGEGDTFRFASDRPHRFANAGAKPVRVIWVNYRETGSAGTSSAPGSKS</sequence>
<dbReference type="EMBL" id="JANCLU010000034">
    <property type="protein sequence ID" value="MCP8941056.1"/>
    <property type="molecule type" value="Genomic_DNA"/>
</dbReference>
<evidence type="ECO:0000313" key="4">
    <source>
        <dbReference type="Proteomes" id="UP001205890"/>
    </source>
</evidence>
<organism evidence="3 4">
    <name type="scientific">Alsobacter ponti</name>
    <dbReference type="NCBI Taxonomy" id="2962936"/>
    <lineage>
        <taxon>Bacteria</taxon>
        <taxon>Pseudomonadati</taxon>
        <taxon>Pseudomonadota</taxon>
        <taxon>Alphaproteobacteria</taxon>
        <taxon>Hyphomicrobiales</taxon>
        <taxon>Alsobacteraceae</taxon>
        <taxon>Alsobacter</taxon>
    </lineage>
</organism>
<protein>
    <submittedName>
        <fullName evidence="3">Cupin domain-containing protein</fullName>
    </submittedName>
</protein>
<dbReference type="RefSeq" id="WP_254746486.1">
    <property type="nucleotide sequence ID" value="NZ_JANCLU010000034.1"/>
</dbReference>
<keyword evidence="1" id="KW-0238">DNA-binding</keyword>
<evidence type="ECO:0000313" key="3">
    <source>
        <dbReference type="EMBL" id="MCP8941056.1"/>
    </source>
</evidence>
<dbReference type="Gene3D" id="2.60.120.10">
    <property type="entry name" value="Jelly Rolls"/>
    <property type="match status" value="1"/>
</dbReference>
<dbReference type="InterPro" id="IPR013096">
    <property type="entry name" value="Cupin_2"/>
</dbReference>
<evidence type="ECO:0000256" key="1">
    <source>
        <dbReference type="ARBA" id="ARBA00023125"/>
    </source>
</evidence>
<evidence type="ECO:0000259" key="2">
    <source>
        <dbReference type="PROSITE" id="PS50943"/>
    </source>
</evidence>
<proteinExistence type="predicted"/>
<dbReference type="InterPro" id="IPR011051">
    <property type="entry name" value="RmlC_Cupin_sf"/>
</dbReference>
<dbReference type="InterPro" id="IPR014710">
    <property type="entry name" value="RmlC-like_jellyroll"/>
</dbReference>
<keyword evidence="4" id="KW-1185">Reference proteome</keyword>
<feature type="domain" description="HTH cro/C1-type" evidence="2">
    <location>
        <begin position="25"/>
        <end position="79"/>
    </location>
</feature>
<dbReference type="InterPro" id="IPR010982">
    <property type="entry name" value="Lambda_DNA-bd_dom_sf"/>
</dbReference>
<dbReference type="SUPFAM" id="SSF51182">
    <property type="entry name" value="RmlC-like cupins"/>
    <property type="match status" value="1"/>
</dbReference>
<dbReference type="CDD" id="cd02209">
    <property type="entry name" value="cupin_XRE_C"/>
    <property type="match status" value="1"/>
</dbReference>
<dbReference type="Proteomes" id="UP001205890">
    <property type="component" value="Unassembled WGS sequence"/>
</dbReference>
<dbReference type="Pfam" id="PF01381">
    <property type="entry name" value="HTH_3"/>
    <property type="match status" value="1"/>
</dbReference>
<dbReference type="Pfam" id="PF07883">
    <property type="entry name" value="Cupin_2"/>
    <property type="match status" value="1"/>
</dbReference>
<dbReference type="Gene3D" id="1.10.260.40">
    <property type="entry name" value="lambda repressor-like DNA-binding domains"/>
    <property type="match status" value="1"/>
</dbReference>
<dbReference type="PROSITE" id="PS50943">
    <property type="entry name" value="HTH_CROC1"/>
    <property type="match status" value="1"/>
</dbReference>
<gene>
    <name evidence="3" type="ORF">NK718_21245</name>
</gene>
<dbReference type="PANTHER" id="PTHR46797">
    <property type="entry name" value="HTH-TYPE TRANSCRIPTIONAL REGULATOR"/>
    <property type="match status" value="1"/>
</dbReference>
<accession>A0ABT1LHR7</accession>
<dbReference type="CDD" id="cd00093">
    <property type="entry name" value="HTH_XRE"/>
    <property type="match status" value="1"/>
</dbReference>
<dbReference type="PANTHER" id="PTHR46797:SF2">
    <property type="entry name" value="TRANSCRIPTIONAL REGULATOR"/>
    <property type="match status" value="1"/>
</dbReference>
<dbReference type="InterPro" id="IPR050807">
    <property type="entry name" value="TransReg_Diox_bact_type"/>
</dbReference>